<dbReference type="InterPro" id="IPR053146">
    <property type="entry name" value="QDO-like"/>
</dbReference>
<proteinExistence type="predicted"/>
<dbReference type="InterPro" id="IPR011051">
    <property type="entry name" value="RmlC_Cupin_sf"/>
</dbReference>
<evidence type="ECO:0000313" key="2">
    <source>
        <dbReference type="EMBL" id="MFJ5431591.1"/>
    </source>
</evidence>
<dbReference type="PANTHER" id="PTHR36440">
    <property type="entry name" value="PUTATIVE (AFU_ORTHOLOGUE AFUA_8G07350)-RELATED"/>
    <property type="match status" value="1"/>
</dbReference>
<name>A0ABW8GFU6_9GAMM</name>
<evidence type="ECO:0000313" key="3">
    <source>
        <dbReference type="Proteomes" id="UP001617689"/>
    </source>
</evidence>
<dbReference type="RefSeq" id="WP_400398282.1">
    <property type="nucleotide sequence ID" value="NZ_JBIXLK010000001.1"/>
</dbReference>
<reference evidence="2 3" key="1">
    <citation type="submission" date="2024-10" db="EMBL/GenBank/DDBJ databases">
        <authorList>
            <person name="Lu C.-H."/>
        </authorList>
    </citation>
    <scope>NUCLEOTIDE SEQUENCE [LARGE SCALE GENOMIC DNA]</scope>
    <source>
        <strain evidence="2 3">22ZTDG03-2</strain>
    </source>
</reference>
<accession>A0ABW8GFU6</accession>
<dbReference type="Proteomes" id="UP001617689">
    <property type="component" value="Unassembled WGS sequence"/>
</dbReference>
<dbReference type="InterPro" id="IPR014710">
    <property type="entry name" value="RmlC-like_jellyroll"/>
</dbReference>
<sequence length="158" mass="17123">MSARVLLPGDGQMTGVAGDIYTIKASSRDTNGAYTIMEAVIPAQKGPPPHIHSREEESFFVLDGELEFFADGERTVAGVGASVTVPKGSLHYFKNLGDTPARMLIIAVPAGLDDYFIEVSQTEGTFSEENPPVMDEAQIRKMIDLAPKYGIEIKVPEH</sequence>
<dbReference type="InterPro" id="IPR013096">
    <property type="entry name" value="Cupin_2"/>
</dbReference>
<dbReference type="SUPFAM" id="SSF51182">
    <property type="entry name" value="RmlC-like cupins"/>
    <property type="match status" value="1"/>
</dbReference>
<keyword evidence="3" id="KW-1185">Reference proteome</keyword>
<feature type="domain" description="Cupin type-2" evidence="1">
    <location>
        <begin position="41"/>
        <end position="106"/>
    </location>
</feature>
<dbReference type="Gene3D" id="2.60.120.10">
    <property type="entry name" value="Jelly Rolls"/>
    <property type="match status" value="1"/>
</dbReference>
<protein>
    <submittedName>
        <fullName evidence="2">Cupin domain-containing protein</fullName>
    </submittedName>
</protein>
<dbReference type="PANTHER" id="PTHR36440:SF1">
    <property type="entry name" value="PUTATIVE (AFU_ORTHOLOGUE AFUA_8G07350)-RELATED"/>
    <property type="match status" value="1"/>
</dbReference>
<dbReference type="EMBL" id="JBIXLL010000015">
    <property type="protein sequence ID" value="MFJ5431591.1"/>
    <property type="molecule type" value="Genomic_DNA"/>
</dbReference>
<gene>
    <name evidence="2" type="ORF">ACIPUP_20865</name>
</gene>
<evidence type="ECO:0000259" key="1">
    <source>
        <dbReference type="Pfam" id="PF07883"/>
    </source>
</evidence>
<comment type="caution">
    <text evidence="2">The sequence shown here is derived from an EMBL/GenBank/DDBJ whole genome shotgun (WGS) entry which is preliminary data.</text>
</comment>
<dbReference type="Pfam" id="PF07883">
    <property type="entry name" value="Cupin_2"/>
    <property type="match status" value="1"/>
</dbReference>
<organism evidence="2 3">
    <name type="scientific">Pectobacterium actinidiae</name>
    <dbReference type="NCBI Taxonomy" id="1507808"/>
    <lineage>
        <taxon>Bacteria</taxon>
        <taxon>Pseudomonadati</taxon>
        <taxon>Pseudomonadota</taxon>
        <taxon>Gammaproteobacteria</taxon>
        <taxon>Enterobacterales</taxon>
        <taxon>Pectobacteriaceae</taxon>
        <taxon>Pectobacterium</taxon>
    </lineage>
</organism>